<dbReference type="Pfam" id="PF25396">
    <property type="entry name" value="ZNFX1"/>
    <property type="match status" value="1"/>
</dbReference>
<feature type="coiled-coil region" evidence="1">
    <location>
        <begin position="521"/>
        <end position="548"/>
    </location>
</feature>
<proteinExistence type="predicted"/>
<reference evidence="7" key="1">
    <citation type="submission" date="2016-11" db="UniProtKB">
        <authorList>
            <consortium name="WormBaseParasite"/>
        </authorList>
    </citation>
    <scope>IDENTIFICATION</scope>
</reference>
<dbReference type="InterPro" id="IPR047187">
    <property type="entry name" value="SF1_C_Upf1"/>
</dbReference>
<evidence type="ECO:0000256" key="1">
    <source>
        <dbReference type="SAM" id="Coils"/>
    </source>
</evidence>
<name>A0A1I8J6T6_9PLAT</name>
<feature type="domain" description="ZNFX1" evidence="5">
    <location>
        <begin position="12"/>
        <end position="99"/>
    </location>
</feature>
<dbReference type="AlphaFoldDB" id="A0A1I8J6T6"/>
<keyword evidence="6" id="KW-1185">Reference proteome</keyword>
<dbReference type="CDD" id="cd18808">
    <property type="entry name" value="SF1_C_Upf1"/>
    <property type="match status" value="1"/>
</dbReference>
<evidence type="ECO:0000259" key="5">
    <source>
        <dbReference type="Pfam" id="PF25396"/>
    </source>
</evidence>
<dbReference type="SUPFAM" id="SSF52540">
    <property type="entry name" value="P-loop containing nucleoside triphosphate hydrolases"/>
    <property type="match status" value="1"/>
</dbReference>
<feature type="domain" description="DNA2/NAM7 helicase-like C-terminal" evidence="4">
    <location>
        <begin position="626"/>
        <end position="805"/>
    </location>
</feature>
<keyword evidence="1" id="KW-0175">Coiled coil</keyword>
<dbReference type="PANTHER" id="PTHR10887">
    <property type="entry name" value="DNA2/NAM7 HELICASE FAMILY"/>
    <property type="match status" value="1"/>
</dbReference>
<feature type="domain" description="DNA2/NAM7 helicase helicase" evidence="3">
    <location>
        <begin position="210"/>
        <end position="618"/>
    </location>
</feature>
<evidence type="ECO:0000313" key="6">
    <source>
        <dbReference type="Proteomes" id="UP000095280"/>
    </source>
</evidence>
<accession>A0A1I8J6T6</accession>
<dbReference type="InterPro" id="IPR057373">
    <property type="entry name" value="ZNFX1"/>
</dbReference>
<dbReference type="Gene3D" id="3.40.50.300">
    <property type="entry name" value="P-loop containing nucleotide triphosphate hydrolases"/>
    <property type="match status" value="3"/>
</dbReference>
<dbReference type="Pfam" id="PF13086">
    <property type="entry name" value="AAA_11"/>
    <property type="match status" value="1"/>
</dbReference>
<dbReference type="InterPro" id="IPR027417">
    <property type="entry name" value="P-loop_NTPase"/>
</dbReference>
<dbReference type="WBParaSite" id="maker-uti_cns_0045942-snap-gene-0.34-mRNA-1">
    <property type="protein sequence ID" value="maker-uti_cns_0045942-snap-gene-0.34-mRNA-1"/>
    <property type="gene ID" value="maker-uti_cns_0045942-snap-gene-0.34"/>
</dbReference>
<protein>
    <submittedName>
        <fullName evidence="7">AAA_11 domain-containing protein</fullName>
    </submittedName>
</protein>
<evidence type="ECO:0000259" key="3">
    <source>
        <dbReference type="Pfam" id="PF13086"/>
    </source>
</evidence>
<feature type="region of interest" description="Disordered" evidence="2">
    <location>
        <begin position="416"/>
        <end position="445"/>
    </location>
</feature>
<dbReference type="GO" id="GO:0031048">
    <property type="term" value="P:regulatory ncRNA-mediated heterochromatin formation"/>
    <property type="evidence" value="ECO:0007669"/>
    <property type="project" value="TreeGrafter"/>
</dbReference>
<dbReference type="InterPro" id="IPR045055">
    <property type="entry name" value="DNA2/NAM7-like"/>
</dbReference>
<sequence>MEQVKSGRLSDDAGIRLYLNVKVVAVKAVTRGAALRIAITFDLPASDKGPSDWSKSSRLMHGNLLCLSLDEKFTKHFWAIVVEKRQEELNKKERLVWIQPCRPDGSGVSVGEALVSMLVNSTAASSGMLMLESPTMYKSFQPVLASLKSLSADSVPFSDVLAYAKVESASTQPDFVTRYYDSEHLDSEISSPDALKKQLPFIKHSDGFSLDHCQTEAFANALHRKVYVCQGPPGTGKTLLGILIAKQLLKLDTLKGKPLLVLCYKNHALDEFLTKLLPEYGDHMVRVGGRSQDYRLDNISLRTLKNNIKVHRPVHGLLDELRATWMELQICLEFLDTVFESPEAAILNACDYGQLYEIVHCRKNAGDHYVRNARGVFNENKELFKVCLRSCFSNLNHQLNERKPCKSKVQFRVKQKVQDCSSKPNLEGNEPGNAANDEDDSEEIREREEHLGMTAQGDDHSTGNDMRFDARFIRQSELYLDSSIGQFSQTDFIQRLLSRPPTRLDSTEQWLFYQCALNKVCNDTKRQSRLLVDKIMNLEAELERINIEADASLLSTMRVIGMTVTGASINKELLDAVKPAVVILEEAAEVSEPQLLGCLGPHTEQLILIGDHKQLKATFWPRDYHLDLSMMERLINNGIKFDQLELQNRMRPEFSLLLRDIYPNLRDNTSVVDRVLKPACLVQSMFFWTHNEPETQEPGRHGAINTEEAKRCVRLAMFLVDQGCSPDRITILCAYKRQMSLKCSENSMHVKVHTIDLYQGDENDVVIVSLVRSNPASNIGFLKTLNRRCVAQSRARLAMVFVGNADCIYKSKNGTKLETSDRCHAAAELLGPCDFPKVP</sequence>
<evidence type="ECO:0000256" key="2">
    <source>
        <dbReference type="SAM" id="MobiDB-lite"/>
    </source>
</evidence>
<dbReference type="PANTHER" id="PTHR10887:SF341">
    <property type="entry name" value="NFX1-TYPE ZINC FINGER-CONTAINING PROTEIN 1"/>
    <property type="match status" value="1"/>
</dbReference>
<evidence type="ECO:0000259" key="4">
    <source>
        <dbReference type="Pfam" id="PF13087"/>
    </source>
</evidence>
<dbReference type="GO" id="GO:0004386">
    <property type="term" value="F:helicase activity"/>
    <property type="evidence" value="ECO:0007669"/>
    <property type="project" value="InterPro"/>
</dbReference>
<dbReference type="InterPro" id="IPR041679">
    <property type="entry name" value="DNA2/NAM7-like_C"/>
</dbReference>
<dbReference type="InterPro" id="IPR041677">
    <property type="entry name" value="DNA2/NAM7_AAA_11"/>
</dbReference>
<organism evidence="6 7">
    <name type="scientific">Macrostomum lignano</name>
    <dbReference type="NCBI Taxonomy" id="282301"/>
    <lineage>
        <taxon>Eukaryota</taxon>
        <taxon>Metazoa</taxon>
        <taxon>Spiralia</taxon>
        <taxon>Lophotrochozoa</taxon>
        <taxon>Platyhelminthes</taxon>
        <taxon>Rhabditophora</taxon>
        <taxon>Macrostomorpha</taxon>
        <taxon>Macrostomida</taxon>
        <taxon>Macrostomidae</taxon>
        <taxon>Macrostomum</taxon>
    </lineage>
</organism>
<evidence type="ECO:0000313" key="7">
    <source>
        <dbReference type="WBParaSite" id="maker-uti_cns_0045942-snap-gene-0.34-mRNA-1"/>
    </source>
</evidence>
<dbReference type="Pfam" id="PF13087">
    <property type="entry name" value="AAA_12"/>
    <property type="match status" value="1"/>
</dbReference>
<dbReference type="GO" id="GO:0031380">
    <property type="term" value="C:nuclear RNA-directed RNA polymerase complex"/>
    <property type="evidence" value="ECO:0007669"/>
    <property type="project" value="TreeGrafter"/>
</dbReference>
<dbReference type="Proteomes" id="UP000095280">
    <property type="component" value="Unplaced"/>
</dbReference>